<evidence type="ECO:0000313" key="2">
    <source>
        <dbReference type="EMBL" id="MVA99926.1"/>
    </source>
</evidence>
<dbReference type="SUPFAM" id="SSF48371">
    <property type="entry name" value="ARM repeat"/>
    <property type="match status" value="1"/>
</dbReference>
<dbReference type="InterPro" id="IPR018568">
    <property type="entry name" value="DUF2019"/>
</dbReference>
<gene>
    <name evidence="2" type="ORF">GN330_21980</name>
</gene>
<evidence type="ECO:0000313" key="3">
    <source>
        <dbReference type="Proteomes" id="UP000463224"/>
    </source>
</evidence>
<organism evidence="2 3">
    <name type="scientific">Nitratireductor arenosus</name>
    <dbReference type="NCBI Taxonomy" id="2682096"/>
    <lineage>
        <taxon>Bacteria</taxon>
        <taxon>Pseudomonadati</taxon>
        <taxon>Pseudomonadota</taxon>
        <taxon>Alphaproteobacteria</taxon>
        <taxon>Hyphomicrobiales</taxon>
        <taxon>Phyllobacteriaceae</taxon>
        <taxon>Nitratireductor</taxon>
    </lineage>
</organism>
<dbReference type="AlphaFoldDB" id="A0A844QJ47"/>
<keyword evidence="3" id="KW-1185">Reference proteome</keyword>
<proteinExistence type="predicted"/>
<reference evidence="2 3" key="1">
    <citation type="submission" date="2019-12" db="EMBL/GenBank/DDBJ databases">
        <title>Nitratireductor arenosus sp. nov., Isolated from sea sand, Jeju island, South Korea.</title>
        <authorList>
            <person name="Kim W."/>
        </authorList>
    </citation>
    <scope>NUCLEOTIDE SEQUENCE [LARGE SCALE GENOMIC DNA]</scope>
    <source>
        <strain evidence="2 3">CAU 1489</strain>
    </source>
</reference>
<feature type="domain" description="DUF2019" evidence="1">
    <location>
        <begin position="37"/>
        <end position="116"/>
    </location>
</feature>
<dbReference type="Pfam" id="PF09450">
    <property type="entry name" value="DUF2019"/>
    <property type="match status" value="1"/>
</dbReference>
<dbReference type="InterPro" id="IPR016024">
    <property type="entry name" value="ARM-type_fold"/>
</dbReference>
<evidence type="ECO:0000259" key="1">
    <source>
        <dbReference type="Pfam" id="PF09450"/>
    </source>
</evidence>
<comment type="caution">
    <text evidence="2">The sequence shown here is derived from an EMBL/GenBank/DDBJ whole genome shotgun (WGS) entry which is preliminary data.</text>
</comment>
<dbReference type="Proteomes" id="UP000463224">
    <property type="component" value="Unassembled WGS sequence"/>
</dbReference>
<name>A0A844QJ47_9HYPH</name>
<dbReference type="Gene3D" id="1.25.40.70">
    <property type="entry name" value="Phosphatidylinositol 3-kinase, accessory domain (PIK)"/>
    <property type="match status" value="1"/>
</dbReference>
<accession>A0A844QJ47</accession>
<dbReference type="InterPro" id="IPR042236">
    <property type="entry name" value="PI3K_accessory_sf"/>
</dbReference>
<sequence length="177" mass="19667">MASTGPTGRISIARLPPSGRADLAMTRTISDKPTGALVAALVEYEEQRRLAIRREDTPAANRLYDKTVPILRELVLREPEGRDALEALLQHASAFVRLSAAAKVLGWAPDKAIPVLGRLYTEDLKPAYTPAESGSVRLTAKGLLYRHFGIRSFNPNHLIEPLKAYGIDWPYRPHFDR</sequence>
<dbReference type="EMBL" id="WPHG01000008">
    <property type="protein sequence ID" value="MVA99926.1"/>
    <property type="molecule type" value="Genomic_DNA"/>
</dbReference>
<protein>
    <submittedName>
        <fullName evidence="2">DUF2019 domain-containing protein</fullName>
    </submittedName>
</protein>